<dbReference type="EMBL" id="SCLC01000302">
    <property type="protein sequence ID" value="MBF4436708.1"/>
    <property type="molecule type" value="Genomic_DNA"/>
</dbReference>
<gene>
    <name evidence="1" type="ORF">ERJ77_19860</name>
</gene>
<dbReference type="Proteomes" id="UP000786185">
    <property type="component" value="Unassembled WGS sequence"/>
</dbReference>
<feature type="non-terminal residue" evidence="1">
    <location>
        <position position="64"/>
    </location>
</feature>
<organism evidence="1 2">
    <name type="scientific">Vibrio anguillarum</name>
    <name type="common">Listonella anguillarum</name>
    <dbReference type="NCBI Taxonomy" id="55601"/>
    <lineage>
        <taxon>Bacteria</taxon>
        <taxon>Pseudomonadati</taxon>
        <taxon>Pseudomonadota</taxon>
        <taxon>Gammaproteobacteria</taxon>
        <taxon>Vibrionales</taxon>
        <taxon>Vibrionaceae</taxon>
        <taxon>Vibrio</taxon>
    </lineage>
</organism>
<name>A0AAW4BNY9_VIBAN</name>
<comment type="caution">
    <text evidence="1">The sequence shown here is derived from an EMBL/GenBank/DDBJ whole genome shotgun (WGS) entry which is preliminary data.</text>
</comment>
<dbReference type="AlphaFoldDB" id="A0AAW4BNY9"/>
<evidence type="ECO:0000313" key="2">
    <source>
        <dbReference type="Proteomes" id="UP000786185"/>
    </source>
</evidence>
<proteinExistence type="predicted"/>
<accession>A0AAW4BNY9</accession>
<protein>
    <submittedName>
        <fullName evidence="1">Uncharacterized protein</fullName>
    </submittedName>
</protein>
<sequence>MAIEVEDDVQFCSLELNGNFVKNWDLVYEHQDGNDRLYKLSNEHLNQHSVVVVSFSTSDSVDDC</sequence>
<evidence type="ECO:0000313" key="1">
    <source>
        <dbReference type="EMBL" id="MBF4436708.1"/>
    </source>
</evidence>
<reference evidence="1" key="1">
    <citation type="journal article" date="2021" name="PeerJ">
        <title>Analysis of 44 Vibrio anguillarum genomes reveals high genetic diversity.</title>
        <authorList>
            <person name="Hansen M.J."/>
            <person name="Dalsgaard I."/>
        </authorList>
    </citation>
    <scope>NUCLEOTIDE SEQUENCE</scope>
    <source>
        <strain evidence="1">850617-1/1</strain>
    </source>
</reference>